<dbReference type="Pfam" id="PF25539">
    <property type="entry name" value="Bestrophin_2"/>
    <property type="match status" value="1"/>
</dbReference>
<dbReference type="EMBL" id="HBGE01066187">
    <property type="protein sequence ID" value="CAD9162959.1"/>
    <property type="molecule type" value="Transcribed_RNA"/>
</dbReference>
<protein>
    <recommendedName>
        <fullName evidence="10">Bestrophin homolog</fullName>
    </recommendedName>
</protein>
<sequence>MIVYNEDYLIRLLWRLDGSVGPRALLFAIPAGIFAVILLVCEDHVHNFFQETGIDAITGSQSWAAVTGVLTLLLSFRSRQALSRFWEGTGLLHQMRGEWFDSVSCCVTFTRGALESKRQDVMDFRHTIIRLMSLCHGSALEEIADDNGDDINIPTIDIKGLDTTTILHLKECKEKHDFNRVEVILHLIQTLITKNLDKGVLKIPPPILSRVYQTLSRGFVNLLNAKKITDTRFPFPYAQLISMLLVLHTVLTPVMISELISHKAWAFVFTVVPIFGMFSLNFTASQLENPFGNDDNDLPLEDFQDEMNSSLLMLLHQNSDHIAGISDTAVLDFEELAGSVKDENEGAVPRVGLLPSLNSNSNSHQLDSPRGGSPRGSPRSSTRSSPCALIAAAAKALADSGALSMNAEADFPTDESCKALPLPPSLNVSLVPVTAPPALDPPAPAAPAAPAQVAPPGAPQARLVTDMDDFNLALQSWTKIVDSQIGELSRSFADLRRISDSMPALLEVAQASRSRGKEVAEDEVLALKGAAALGSSV</sequence>
<evidence type="ECO:0000256" key="3">
    <source>
        <dbReference type="ARBA" id="ARBA00022692"/>
    </source>
</evidence>
<evidence type="ECO:0000256" key="4">
    <source>
        <dbReference type="ARBA" id="ARBA00022989"/>
    </source>
</evidence>
<comment type="subcellular location">
    <subcellularLocation>
        <location evidence="1">Membrane</location>
        <topology evidence="1">Multi-pass membrane protein</topology>
    </subcellularLocation>
</comment>
<organism evidence="9">
    <name type="scientific">Alexandrium catenella</name>
    <name type="common">Red tide dinoflagellate</name>
    <name type="synonym">Gonyaulax catenella</name>
    <dbReference type="NCBI Taxonomy" id="2925"/>
    <lineage>
        <taxon>Eukaryota</taxon>
        <taxon>Sar</taxon>
        <taxon>Alveolata</taxon>
        <taxon>Dinophyceae</taxon>
        <taxon>Gonyaulacales</taxon>
        <taxon>Pyrocystaceae</taxon>
        <taxon>Alexandrium</taxon>
    </lineage>
</organism>
<feature type="region of interest" description="Disordered" evidence="7">
    <location>
        <begin position="350"/>
        <end position="385"/>
    </location>
</feature>
<keyword evidence="4 8" id="KW-1133">Transmembrane helix</keyword>
<keyword evidence="2" id="KW-0813">Transport</keyword>
<keyword evidence="6 8" id="KW-0472">Membrane</keyword>
<evidence type="ECO:0000256" key="5">
    <source>
        <dbReference type="ARBA" id="ARBA00023065"/>
    </source>
</evidence>
<keyword evidence="3 8" id="KW-0812">Transmembrane</keyword>
<evidence type="ECO:0000313" key="9">
    <source>
        <dbReference type="EMBL" id="CAD9162959.1"/>
    </source>
</evidence>
<feature type="transmembrane region" description="Helical" evidence="8">
    <location>
        <begin position="20"/>
        <end position="40"/>
    </location>
</feature>
<feature type="transmembrane region" description="Helical" evidence="8">
    <location>
        <begin position="235"/>
        <end position="256"/>
    </location>
</feature>
<feature type="compositionally biased region" description="Low complexity" evidence="7">
    <location>
        <begin position="353"/>
        <end position="385"/>
    </location>
</feature>
<dbReference type="AlphaFoldDB" id="A0A7S1RDA9"/>
<dbReference type="GO" id="GO:0016020">
    <property type="term" value="C:membrane"/>
    <property type="evidence" value="ECO:0007669"/>
    <property type="project" value="UniProtKB-SubCell"/>
</dbReference>
<accession>A0A7S1RDA9</accession>
<reference evidence="9" key="1">
    <citation type="submission" date="2021-01" db="EMBL/GenBank/DDBJ databases">
        <authorList>
            <person name="Corre E."/>
            <person name="Pelletier E."/>
            <person name="Niang G."/>
            <person name="Scheremetjew M."/>
            <person name="Finn R."/>
            <person name="Kale V."/>
            <person name="Holt S."/>
            <person name="Cochrane G."/>
            <person name="Meng A."/>
            <person name="Brown T."/>
            <person name="Cohen L."/>
        </authorList>
    </citation>
    <scope>NUCLEOTIDE SEQUENCE</scope>
    <source>
        <strain evidence="9">OF101</strain>
    </source>
</reference>
<dbReference type="GO" id="GO:0005254">
    <property type="term" value="F:chloride channel activity"/>
    <property type="evidence" value="ECO:0007669"/>
    <property type="project" value="InterPro"/>
</dbReference>
<dbReference type="InterPro" id="IPR044669">
    <property type="entry name" value="YneE/VCCN1/2-like"/>
</dbReference>
<dbReference type="PANTHER" id="PTHR33281:SF20">
    <property type="match status" value="1"/>
</dbReference>
<evidence type="ECO:0000256" key="1">
    <source>
        <dbReference type="ARBA" id="ARBA00004141"/>
    </source>
</evidence>
<keyword evidence="5" id="KW-0406">Ion transport</keyword>
<evidence type="ECO:0008006" key="10">
    <source>
        <dbReference type="Google" id="ProtNLM"/>
    </source>
</evidence>
<evidence type="ECO:0000256" key="2">
    <source>
        <dbReference type="ARBA" id="ARBA00022448"/>
    </source>
</evidence>
<proteinExistence type="predicted"/>
<evidence type="ECO:0000256" key="7">
    <source>
        <dbReference type="SAM" id="MobiDB-lite"/>
    </source>
</evidence>
<feature type="transmembrane region" description="Helical" evidence="8">
    <location>
        <begin position="262"/>
        <end position="282"/>
    </location>
</feature>
<gene>
    <name evidence="9" type="ORF">ACAT0790_LOCUS39724</name>
</gene>
<evidence type="ECO:0000256" key="6">
    <source>
        <dbReference type="ARBA" id="ARBA00023136"/>
    </source>
</evidence>
<feature type="transmembrane region" description="Helical" evidence="8">
    <location>
        <begin position="60"/>
        <end position="76"/>
    </location>
</feature>
<evidence type="ECO:0000256" key="8">
    <source>
        <dbReference type="SAM" id="Phobius"/>
    </source>
</evidence>
<name>A0A7S1RDA9_ALECA</name>
<dbReference type="PANTHER" id="PTHR33281">
    <property type="entry name" value="UPF0187 PROTEIN YNEE"/>
    <property type="match status" value="1"/>
</dbReference>